<dbReference type="GeneID" id="54779849"/>
<dbReference type="AlphaFoldDB" id="A0A642V213"/>
<organism evidence="2 3">
    <name type="scientific">Diutina rugosa</name>
    <name type="common">Yeast</name>
    <name type="synonym">Candida rugosa</name>
    <dbReference type="NCBI Taxonomy" id="5481"/>
    <lineage>
        <taxon>Eukaryota</taxon>
        <taxon>Fungi</taxon>
        <taxon>Dikarya</taxon>
        <taxon>Ascomycota</taxon>
        <taxon>Saccharomycotina</taxon>
        <taxon>Pichiomycetes</taxon>
        <taxon>Debaryomycetaceae</taxon>
        <taxon>Diutina</taxon>
    </lineage>
</organism>
<keyword evidence="3" id="KW-1185">Reference proteome</keyword>
<sequence length="262" mass="29046">MTTQVLAKNQVLPPANGKKLWRVKRQASETQDRSAECLNNSLKISAAGAKFTVKRPPGRRPKNRPGKPKDFVFVDLSPIKSAAAAAAPKAAPQPAVAEAQLATPQVDVAPMVSPLDYHHPTLNYDLGVQQQPSSDEESLFSLGYEFQSSSPVSQASTTGDDLMGLGIQWEQQPQDTYQQLLDAQQTMMAQYQQIQMLQEQLKQQQQHRRQSAPQPRVSKPVGPRRVCSVPAVPSQPTSYELDDFMVLNDQFEGLDTSFDFHF</sequence>
<proteinExistence type="predicted"/>
<accession>A0A642V213</accession>
<name>A0A642V213_DIURU</name>
<dbReference type="Proteomes" id="UP000449547">
    <property type="component" value="Unassembled WGS sequence"/>
</dbReference>
<gene>
    <name evidence="2" type="ORF">DIURU_001196</name>
</gene>
<dbReference type="RefSeq" id="XP_034014074.1">
    <property type="nucleotide sequence ID" value="XM_034153713.1"/>
</dbReference>
<evidence type="ECO:0000313" key="3">
    <source>
        <dbReference type="Proteomes" id="UP000449547"/>
    </source>
</evidence>
<reference evidence="2 3" key="1">
    <citation type="submission" date="2019-07" db="EMBL/GenBank/DDBJ databases">
        <title>Genome assembly of two rare yeast pathogens: Diutina rugosa and Trichomonascus ciferrii.</title>
        <authorList>
            <person name="Mixao V."/>
            <person name="Saus E."/>
            <person name="Hansen A."/>
            <person name="Lass-Flor C."/>
            <person name="Gabaldon T."/>
        </authorList>
    </citation>
    <scope>NUCLEOTIDE SEQUENCE [LARGE SCALE GENOMIC DNA]</scope>
    <source>
        <strain evidence="2 3">CBS 613</strain>
    </source>
</reference>
<feature type="region of interest" description="Disordered" evidence="1">
    <location>
        <begin position="200"/>
        <end position="227"/>
    </location>
</feature>
<protein>
    <submittedName>
        <fullName evidence="2">Uncharacterized protein</fullName>
    </submittedName>
</protein>
<dbReference type="EMBL" id="SWFT01000036">
    <property type="protein sequence ID" value="KAA8906254.1"/>
    <property type="molecule type" value="Genomic_DNA"/>
</dbReference>
<dbReference type="VEuPathDB" id="FungiDB:DIURU_001196"/>
<evidence type="ECO:0000313" key="2">
    <source>
        <dbReference type="EMBL" id="KAA8906254.1"/>
    </source>
</evidence>
<dbReference type="OrthoDB" id="4025787at2759"/>
<evidence type="ECO:0000256" key="1">
    <source>
        <dbReference type="SAM" id="MobiDB-lite"/>
    </source>
</evidence>
<comment type="caution">
    <text evidence="2">The sequence shown here is derived from an EMBL/GenBank/DDBJ whole genome shotgun (WGS) entry which is preliminary data.</text>
</comment>